<sequence length="171" mass="18583">MKTKKIVLIAVTAIVIFLVVYNVFLKKEQINFTLADVVRGSVVQEVSETGQVQQGEEIKLNFKTAGTIEWVYVKVGQEVLPGAALAKLDTKQLNIELSENQYALKVAEAKLNQILAGTSPEEIQAAQTSVDNAQVVLEDAKAKLTEDVNQAYDDALNTLGNAYLKGVGAFN</sequence>
<dbReference type="SUPFAM" id="SSF111369">
    <property type="entry name" value="HlyD-like secretion proteins"/>
    <property type="match status" value="1"/>
</dbReference>
<proteinExistence type="predicted"/>
<feature type="non-terminal residue" evidence="4">
    <location>
        <position position="171"/>
    </location>
</feature>
<evidence type="ECO:0000313" key="4">
    <source>
        <dbReference type="EMBL" id="KKS13171.1"/>
    </source>
</evidence>
<accession>A0A0G0YU26</accession>
<keyword evidence="2" id="KW-0175">Coiled coil</keyword>
<keyword evidence="3" id="KW-0472">Membrane</keyword>
<evidence type="ECO:0000256" key="1">
    <source>
        <dbReference type="ARBA" id="ARBA00004196"/>
    </source>
</evidence>
<dbReference type="AlphaFoldDB" id="A0A0G0YU26"/>
<protein>
    <submittedName>
        <fullName evidence="4">Secretion protein HlyD</fullName>
    </submittedName>
</protein>
<dbReference type="Gene3D" id="2.40.50.100">
    <property type="match status" value="1"/>
</dbReference>
<evidence type="ECO:0000256" key="3">
    <source>
        <dbReference type="SAM" id="Phobius"/>
    </source>
</evidence>
<comment type="subcellular location">
    <subcellularLocation>
        <location evidence="1">Cell envelope</location>
    </subcellularLocation>
</comment>
<name>A0A0G0YU26_9BACT</name>
<evidence type="ECO:0000256" key="2">
    <source>
        <dbReference type="ARBA" id="ARBA00023054"/>
    </source>
</evidence>
<dbReference type="Proteomes" id="UP000034753">
    <property type="component" value="Unassembled WGS sequence"/>
</dbReference>
<feature type="transmembrane region" description="Helical" evidence="3">
    <location>
        <begin position="6"/>
        <end position="24"/>
    </location>
</feature>
<dbReference type="PANTHER" id="PTHR32347:SF23">
    <property type="entry name" value="BLL5650 PROTEIN"/>
    <property type="match status" value="1"/>
</dbReference>
<keyword evidence="3" id="KW-1133">Transmembrane helix</keyword>
<comment type="caution">
    <text evidence="4">The sequence shown here is derived from an EMBL/GenBank/DDBJ whole genome shotgun (WGS) entry which is preliminary data.</text>
</comment>
<evidence type="ECO:0000313" key="5">
    <source>
        <dbReference type="Proteomes" id="UP000034753"/>
    </source>
</evidence>
<dbReference type="PANTHER" id="PTHR32347">
    <property type="entry name" value="EFFLUX SYSTEM COMPONENT YKNX-RELATED"/>
    <property type="match status" value="1"/>
</dbReference>
<dbReference type="GO" id="GO:0030313">
    <property type="term" value="C:cell envelope"/>
    <property type="evidence" value="ECO:0007669"/>
    <property type="project" value="UniProtKB-SubCell"/>
</dbReference>
<gene>
    <name evidence="4" type="ORF">UU67_C0030G0001</name>
</gene>
<organism evidence="4 5">
    <name type="scientific">Candidatus Daviesbacteria bacterium GW2011_GWB1_41_5</name>
    <dbReference type="NCBI Taxonomy" id="1618429"/>
    <lineage>
        <taxon>Bacteria</taxon>
        <taxon>Candidatus Daviesiibacteriota</taxon>
    </lineage>
</organism>
<dbReference type="InterPro" id="IPR050465">
    <property type="entry name" value="UPF0194_transport"/>
</dbReference>
<dbReference type="EMBL" id="LCBN01000030">
    <property type="protein sequence ID" value="KKS13171.1"/>
    <property type="molecule type" value="Genomic_DNA"/>
</dbReference>
<reference evidence="4 5" key="1">
    <citation type="journal article" date="2015" name="Nature">
        <title>rRNA introns, odd ribosomes, and small enigmatic genomes across a large radiation of phyla.</title>
        <authorList>
            <person name="Brown C.T."/>
            <person name="Hug L.A."/>
            <person name="Thomas B.C."/>
            <person name="Sharon I."/>
            <person name="Castelle C.J."/>
            <person name="Singh A."/>
            <person name="Wilkins M.J."/>
            <person name="Williams K.H."/>
            <person name="Banfield J.F."/>
        </authorList>
    </citation>
    <scope>NUCLEOTIDE SEQUENCE [LARGE SCALE GENOMIC DNA]</scope>
</reference>
<keyword evidence="3" id="KW-0812">Transmembrane</keyword>